<proteinExistence type="predicted"/>
<accession>A0A1Z3N5U3</accession>
<evidence type="ECO:0000313" key="3">
    <source>
        <dbReference type="Proteomes" id="UP000197003"/>
    </source>
</evidence>
<evidence type="ECO:0000256" key="1">
    <source>
        <dbReference type="SAM" id="Phobius"/>
    </source>
</evidence>
<keyword evidence="1" id="KW-1133">Transmembrane helix</keyword>
<dbReference type="EMBL" id="CP020946">
    <property type="protein sequence ID" value="ASD62838.1"/>
    <property type="molecule type" value="Genomic_DNA"/>
</dbReference>
<feature type="transmembrane region" description="Helical" evidence="1">
    <location>
        <begin position="62"/>
        <end position="82"/>
    </location>
</feature>
<dbReference type="AlphaFoldDB" id="A0A1Z3N5U3"/>
<organism evidence="2 3">
    <name type="scientific">Bdellovibrio bacteriovorus</name>
    <dbReference type="NCBI Taxonomy" id="959"/>
    <lineage>
        <taxon>Bacteria</taxon>
        <taxon>Pseudomonadati</taxon>
        <taxon>Bdellovibrionota</taxon>
        <taxon>Bdellovibrionia</taxon>
        <taxon>Bdellovibrionales</taxon>
        <taxon>Pseudobdellovibrionaceae</taxon>
        <taxon>Bdellovibrio</taxon>
    </lineage>
</organism>
<keyword evidence="1" id="KW-0812">Transmembrane</keyword>
<gene>
    <name evidence="2" type="ORF">B9G79_04270</name>
</gene>
<evidence type="ECO:0000313" key="2">
    <source>
        <dbReference type="EMBL" id="ASD62838.1"/>
    </source>
</evidence>
<dbReference type="Proteomes" id="UP000197003">
    <property type="component" value="Chromosome"/>
</dbReference>
<reference evidence="2 3" key="1">
    <citation type="submission" date="2017-04" db="EMBL/GenBank/DDBJ databases">
        <title>Whole genome sequence of Bdellovibrio bacteriovorus strain SSB218315.</title>
        <authorList>
            <person name="Oyedara O."/>
            <person name="Rodriguez-Perez M.A."/>
        </authorList>
    </citation>
    <scope>NUCLEOTIDE SEQUENCE [LARGE SCALE GENOMIC DNA]</scope>
    <source>
        <strain evidence="2 3">SSB218315</strain>
    </source>
</reference>
<protein>
    <submittedName>
        <fullName evidence="2">Uncharacterized protein</fullName>
    </submittedName>
</protein>
<sequence length="108" mass="12152">MRAVASALHLSPFDQPWFPVFGGGERGVGFEAVRFWKFLLRIFKFEKGSPAGPFFVWEPAWVIPWLAFCVLGLWLFLCLVLGGRFRKCGGGRGLPFGCDSASLILVWR</sequence>
<keyword evidence="1" id="KW-0472">Membrane</keyword>
<name>A0A1Z3N5U3_BDEBC</name>